<reference evidence="6" key="2">
    <citation type="submission" date="2025-08" db="UniProtKB">
        <authorList>
            <consortium name="Ensembl"/>
        </authorList>
    </citation>
    <scope>IDENTIFICATION</scope>
</reference>
<dbReference type="InterPro" id="IPR043898">
    <property type="entry name" value="FANCL_d2"/>
</dbReference>
<dbReference type="Pfam" id="PF11793">
    <property type="entry name" value="FANCL_C"/>
    <property type="match status" value="1"/>
</dbReference>
<dbReference type="PANTHER" id="PTHR13206:SF0">
    <property type="entry name" value="E3 UBIQUITIN-PROTEIN LIGASE FANCL"/>
    <property type="match status" value="1"/>
</dbReference>
<dbReference type="CDD" id="cd23831">
    <property type="entry name" value="DRWD-N_FANCL"/>
    <property type="match status" value="1"/>
</dbReference>
<feature type="domain" description="RING-type" evidence="5">
    <location>
        <begin position="278"/>
        <end position="334"/>
    </location>
</feature>
<dbReference type="GO" id="GO:0006513">
    <property type="term" value="P:protein monoubiquitination"/>
    <property type="evidence" value="ECO:0007669"/>
    <property type="project" value="TreeGrafter"/>
</dbReference>
<dbReference type="GO" id="GO:0008270">
    <property type="term" value="F:zinc ion binding"/>
    <property type="evidence" value="ECO:0007669"/>
    <property type="project" value="UniProtKB-KW"/>
</dbReference>
<dbReference type="FunFam" id="3.10.110.10:FF:000081">
    <property type="entry name" value="E3 ubiquitin-protein ligase FANCL"/>
    <property type="match status" value="1"/>
</dbReference>
<dbReference type="InterPro" id="IPR001841">
    <property type="entry name" value="Znf_RING"/>
</dbReference>
<dbReference type="PROSITE" id="PS50089">
    <property type="entry name" value="ZF_RING_2"/>
    <property type="match status" value="1"/>
</dbReference>
<dbReference type="PANTHER" id="PTHR13206">
    <property type="entry name" value="UBIQUITIN LIGASE PROTEIN PHF9 FANCONI ANEMIA GROUP L PROTEIN"/>
    <property type="match status" value="1"/>
</dbReference>
<dbReference type="FunFam" id="3.30.40.10:FF:000221">
    <property type="entry name" value="E3 ubiquitin-protein ligase FANCL isoform X2"/>
    <property type="match status" value="1"/>
</dbReference>
<dbReference type="SMART" id="SM01197">
    <property type="entry name" value="FANCL_C"/>
    <property type="match status" value="1"/>
</dbReference>
<evidence type="ECO:0000256" key="4">
    <source>
        <dbReference type="PROSITE-ProRule" id="PRU00175"/>
    </source>
</evidence>
<dbReference type="InterPro" id="IPR013083">
    <property type="entry name" value="Znf_RING/FYVE/PHD"/>
</dbReference>
<dbReference type="Pfam" id="PF18891">
    <property type="entry name" value="FANCL_d3"/>
    <property type="match status" value="2"/>
</dbReference>
<keyword evidence="2 4" id="KW-0863">Zinc-finger</keyword>
<evidence type="ECO:0000256" key="1">
    <source>
        <dbReference type="ARBA" id="ARBA00022723"/>
    </source>
</evidence>
<dbReference type="CDD" id="cd23786">
    <property type="entry name" value="ELF_FANCL"/>
    <property type="match status" value="1"/>
</dbReference>
<protein>
    <recommendedName>
        <fullName evidence="5">RING-type domain-containing protein</fullName>
    </recommendedName>
</protein>
<dbReference type="InterPro" id="IPR026850">
    <property type="entry name" value="FANCL_C"/>
</dbReference>
<dbReference type="CDD" id="cd16490">
    <property type="entry name" value="RING-CH-C4HC3_FANCL"/>
    <property type="match status" value="1"/>
</dbReference>
<evidence type="ECO:0000259" key="5">
    <source>
        <dbReference type="PROSITE" id="PS50089"/>
    </source>
</evidence>
<dbReference type="SUPFAM" id="SSF57850">
    <property type="entry name" value="RING/U-box"/>
    <property type="match status" value="1"/>
</dbReference>
<dbReference type="Gene3D" id="3.30.40.10">
    <property type="entry name" value="Zinc/RING finger domain, C3HC4 (zinc finger)"/>
    <property type="match status" value="1"/>
</dbReference>
<proteinExistence type="predicted"/>
<name>A0A8C2RJB6_CAPHI</name>
<keyword evidence="3" id="KW-0862">Zinc</keyword>
<evidence type="ECO:0000256" key="3">
    <source>
        <dbReference type="ARBA" id="ARBA00022833"/>
    </source>
</evidence>
<keyword evidence="1" id="KW-0479">Metal-binding</keyword>
<dbReference type="Gene3D" id="3.10.110.10">
    <property type="entry name" value="Ubiquitin Conjugating Enzyme"/>
    <property type="match status" value="1"/>
</dbReference>
<dbReference type="GO" id="GO:0061630">
    <property type="term" value="F:ubiquitin protein ligase activity"/>
    <property type="evidence" value="ECO:0007669"/>
    <property type="project" value="TreeGrafter"/>
</dbReference>
<evidence type="ECO:0000313" key="6">
    <source>
        <dbReference type="Ensembl" id="ENSCHIP00010029625.1"/>
    </source>
</evidence>
<dbReference type="InterPro" id="IPR044037">
    <property type="entry name" value="FANCL_d3"/>
</dbReference>
<evidence type="ECO:0000256" key="2">
    <source>
        <dbReference type="ARBA" id="ARBA00022771"/>
    </source>
</evidence>
<dbReference type="AlphaFoldDB" id="A0A8C2RJB6"/>
<dbReference type="Pfam" id="PF18890">
    <property type="entry name" value="FANCL_d2"/>
    <property type="match status" value="1"/>
</dbReference>
<dbReference type="Ensembl" id="ENSCHIT00010041735.1">
    <property type="protein sequence ID" value="ENSCHIP00010029625.1"/>
    <property type="gene ID" value="ENSCHIG00010021962.1"/>
</dbReference>
<dbReference type="GO" id="GO:0043240">
    <property type="term" value="C:Fanconi anaemia nuclear complex"/>
    <property type="evidence" value="ECO:0007669"/>
    <property type="project" value="InterPro"/>
</dbReference>
<reference evidence="6" key="1">
    <citation type="submission" date="2019-03" db="EMBL/GenBank/DDBJ databases">
        <title>Genome sequencing and reference-guided assembly of Black Bengal Goat (Capra hircus).</title>
        <authorList>
            <person name="Siddiki A.Z."/>
            <person name="Baten A."/>
            <person name="Billah M."/>
            <person name="Alam M.A.U."/>
            <person name="Shawrob K.S.M."/>
            <person name="Saha S."/>
            <person name="Chowdhury M."/>
            <person name="Rahman A.H."/>
            <person name="Stear M."/>
            <person name="Miah G."/>
            <person name="Das G.B."/>
            <person name="Hossain M.M."/>
            <person name="Kumkum M."/>
            <person name="Islam M.S."/>
            <person name="Mollah A.M."/>
            <person name="Ahsan A."/>
            <person name="Tusar F."/>
            <person name="Khan M.K.I."/>
        </authorList>
    </citation>
    <scope>NUCLEOTIDE SEQUENCE [LARGE SCALE GENOMIC DNA]</scope>
</reference>
<dbReference type="GO" id="GO:0036297">
    <property type="term" value="P:interstrand cross-link repair"/>
    <property type="evidence" value="ECO:0007669"/>
    <property type="project" value="InterPro"/>
</dbReference>
<sequence>MAETEATLLRQFPLFLPQNRAKTVYEGFISAQGRDFHLRLLLPKDLQLRNARLLCSWQLKAVLNGYHHIVQQRMQQSPDLVSFMMELKMLLEVALKNKKEPYVLPPPPKFYSSLIGEIRALGWDKLVYVDPCFSTIKLKADVSGREHLITVKLKAKYPAESPDCVVDFPVPFSVSWTPQSSLISIYSQFLAALESLKTFWDVMDEIDEKTWVLEPEKPTRSATARRIVLVVKPLGIRLSRNIHLWDPENSLLQNLKDVLEIDFPARAILEKSDFSMDCGICYAYQLDGAIPDQVCDNSQCGQSFHYICLYEWLRGLLTSRQSFNIMFGECPYCSKPITLKMSGRKA</sequence>
<organism evidence="6">
    <name type="scientific">Capra hircus</name>
    <name type="common">Goat</name>
    <dbReference type="NCBI Taxonomy" id="9925"/>
    <lineage>
        <taxon>Eukaryota</taxon>
        <taxon>Metazoa</taxon>
        <taxon>Chordata</taxon>
        <taxon>Craniata</taxon>
        <taxon>Vertebrata</taxon>
        <taxon>Euteleostomi</taxon>
        <taxon>Mammalia</taxon>
        <taxon>Eutheria</taxon>
        <taxon>Laurasiatheria</taxon>
        <taxon>Artiodactyla</taxon>
        <taxon>Ruminantia</taxon>
        <taxon>Pecora</taxon>
        <taxon>Bovidae</taxon>
        <taxon>Caprinae</taxon>
        <taxon>Capra</taxon>
    </lineage>
</organism>
<dbReference type="Pfam" id="PF09765">
    <property type="entry name" value="FANCL_d1"/>
    <property type="match status" value="1"/>
</dbReference>
<dbReference type="CDD" id="cd23832">
    <property type="entry name" value="DRWD-C_FANCL"/>
    <property type="match status" value="1"/>
</dbReference>
<dbReference type="InterPro" id="IPR043003">
    <property type="entry name" value="FANCL_d3_sf"/>
</dbReference>
<dbReference type="InterPro" id="IPR026848">
    <property type="entry name" value="Fancl"/>
</dbReference>
<dbReference type="InterPro" id="IPR019162">
    <property type="entry name" value="FancL_WD-rpt_cont_dom"/>
</dbReference>
<accession>A0A8C2RJB6</accession>
<dbReference type="Gene3D" id="3.10.110.20">
    <property type="entry name" value="RWD domain-like"/>
    <property type="match status" value="2"/>
</dbReference>
<dbReference type="InterPro" id="IPR016135">
    <property type="entry name" value="UBQ-conjugating_enzyme/RWD"/>
</dbReference>